<dbReference type="Pfam" id="PF07843">
    <property type="entry name" value="DUF1634"/>
    <property type="match status" value="1"/>
</dbReference>
<organism evidence="2 3">
    <name type="scientific">Mucilaginibacter agri</name>
    <dbReference type="NCBI Taxonomy" id="2695265"/>
    <lineage>
        <taxon>Bacteria</taxon>
        <taxon>Pseudomonadati</taxon>
        <taxon>Bacteroidota</taxon>
        <taxon>Sphingobacteriia</taxon>
        <taxon>Sphingobacteriales</taxon>
        <taxon>Sphingobacteriaceae</taxon>
        <taxon>Mucilaginibacter</taxon>
    </lineage>
</organism>
<protein>
    <submittedName>
        <fullName evidence="2">DUF1634 domain-containing protein</fullName>
    </submittedName>
</protein>
<keyword evidence="1" id="KW-1133">Transmembrane helix</keyword>
<name>A0A965ZHM2_9SPHI</name>
<accession>A0A965ZHM2</accession>
<proteinExistence type="predicted"/>
<dbReference type="AlphaFoldDB" id="A0A965ZHM2"/>
<reference evidence="2" key="1">
    <citation type="submission" date="2020-01" db="EMBL/GenBank/DDBJ databases">
        <authorList>
            <person name="Seo Y.L."/>
        </authorList>
    </citation>
    <scope>NUCLEOTIDE SEQUENCE</scope>
    <source>
        <strain evidence="2">R11</strain>
    </source>
</reference>
<dbReference type="RefSeq" id="WP_166586104.1">
    <property type="nucleotide sequence ID" value="NZ_WWEO01000042.1"/>
</dbReference>
<comment type="caution">
    <text evidence="2">The sequence shown here is derived from an EMBL/GenBank/DDBJ whole genome shotgun (WGS) entry which is preliminary data.</text>
</comment>
<feature type="transmembrane region" description="Helical" evidence="1">
    <location>
        <begin position="21"/>
        <end position="43"/>
    </location>
</feature>
<reference evidence="2" key="2">
    <citation type="submission" date="2020-10" db="EMBL/GenBank/DDBJ databases">
        <title>Mucilaginibacter sp. nov., isolated from soil.</title>
        <authorList>
            <person name="Jeon C.O."/>
        </authorList>
    </citation>
    <scope>NUCLEOTIDE SEQUENCE</scope>
    <source>
        <strain evidence="2">R11</strain>
    </source>
</reference>
<evidence type="ECO:0000256" key="1">
    <source>
        <dbReference type="SAM" id="Phobius"/>
    </source>
</evidence>
<evidence type="ECO:0000313" key="3">
    <source>
        <dbReference type="Proteomes" id="UP000638732"/>
    </source>
</evidence>
<keyword evidence="1" id="KW-0472">Membrane</keyword>
<dbReference type="Proteomes" id="UP000638732">
    <property type="component" value="Unassembled WGS sequence"/>
</dbReference>
<feature type="transmembrane region" description="Helical" evidence="1">
    <location>
        <begin position="111"/>
        <end position="131"/>
    </location>
</feature>
<gene>
    <name evidence="2" type="ORF">GSY63_12285</name>
</gene>
<keyword evidence="1" id="KW-0812">Transmembrane</keyword>
<feature type="transmembrane region" description="Helical" evidence="1">
    <location>
        <begin position="80"/>
        <end position="99"/>
    </location>
</feature>
<sequence>MKNDNSRKLTGDHDIEQFIGMQLRVGVIGASLIVLIGGIFYMLQLGGSPVPAYHHFVGTEAGFTTAGEVLSGLRHGSPKGIIQAGIIVLIATPILRIAFSLLGFILEKDRMYTGITIIVLAVMLFSIFGGLKV</sequence>
<evidence type="ECO:0000313" key="2">
    <source>
        <dbReference type="EMBL" id="NCD70139.1"/>
    </source>
</evidence>
<keyword evidence="3" id="KW-1185">Reference proteome</keyword>
<dbReference type="EMBL" id="WWEO01000042">
    <property type="protein sequence ID" value="NCD70139.1"/>
    <property type="molecule type" value="Genomic_DNA"/>
</dbReference>
<dbReference type="InterPro" id="IPR012861">
    <property type="entry name" value="DUF1634"/>
</dbReference>